<dbReference type="RefSeq" id="WP_014219186.1">
    <property type="nucleotide sequence ID" value="NZ_LWBO01000017.1"/>
</dbReference>
<reference evidence="1 2" key="1">
    <citation type="submission" date="2016-04" db="EMBL/GenBank/DDBJ databases">
        <authorList>
            <person name="Chen L."/>
            <person name="Zhuang W."/>
            <person name="Wang G."/>
        </authorList>
    </citation>
    <scope>NUCLEOTIDE SEQUENCE [LARGE SCALE GENOMIC DNA]</scope>
    <source>
        <strain evidence="2">GR20</strain>
    </source>
</reference>
<comment type="caution">
    <text evidence="1">The sequence shown here is derived from an EMBL/GenBank/DDBJ whole genome shotgun (WGS) entry which is preliminary data.</text>
</comment>
<gene>
    <name evidence="1" type="ORF">A4D02_32240</name>
</gene>
<proteinExistence type="predicted"/>
<dbReference type="Proteomes" id="UP000192277">
    <property type="component" value="Unassembled WGS sequence"/>
</dbReference>
<accession>A0ABX3NVK3</accession>
<keyword evidence="2" id="KW-1185">Reference proteome</keyword>
<name>A0ABX3NVK3_9BACT</name>
<organism evidence="1 2">
    <name type="scientific">Niastella koreensis</name>
    <dbReference type="NCBI Taxonomy" id="354356"/>
    <lineage>
        <taxon>Bacteria</taxon>
        <taxon>Pseudomonadati</taxon>
        <taxon>Bacteroidota</taxon>
        <taxon>Chitinophagia</taxon>
        <taxon>Chitinophagales</taxon>
        <taxon>Chitinophagaceae</taxon>
        <taxon>Niastella</taxon>
    </lineage>
</organism>
<dbReference type="EMBL" id="LWBO01000017">
    <property type="protein sequence ID" value="OQP46061.1"/>
    <property type="molecule type" value="Genomic_DNA"/>
</dbReference>
<protein>
    <submittedName>
        <fullName evidence="1">Uncharacterized protein</fullName>
    </submittedName>
</protein>
<evidence type="ECO:0000313" key="1">
    <source>
        <dbReference type="EMBL" id="OQP46061.1"/>
    </source>
</evidence>
<sequence length="194" mass="21950">MQKRLCCILICLFTKNVLLCQSIEASIDSQFDEIALSKKGNTELIIGAFKGNEVFVVKRTNDSLFATTYLTSVSNEVGGVFSILINEDTLFSKKVDSLYRDIRQNHSYEPYSKGALTGGNFFLTFCVNDKLQIFDRKSASQNQLTKIDFITRRLSIYAIIPVNGYGKHLKPINVKDWNELLKYLKNGTIDSIPN</sequence>
<evidence type="ECO:0000313" key="2">
    <source>
        <dbReference type="Proteomes" id="UP000192277"/>
    </source>
</evidence>